<sequence>METIMTVTGPDFVALQVRDLEKAADFYENTIGLTWAPAGPPGAVVFTTSPIPFAVREPLPDVDLDSVERPGTGVALWFSCDDAQELHDRLGEAGVAILRSPAPSPFGLTFTFVDPDGYAVTVHNAS</sequence>
<dbReference type="Proteomes" id="UP000218377">
    <property type="component" value="Unassembled WGS sequence"/>
</dbReference>
<evidence type="ECO:0000259" key="1">
    <source>
        <dbReference type="PROSITE" id="PS51819"/>
    </source>
</evidence>
<name>A0A2A3X390_BREAU</name>
<dbReference type="PROSITE" id="PS51819">
    <property type="entry name" value="VOC"/>
    <property type="match status" value="1"/>
</dbReference>
<protein>
    <submittedName>
        <fullName evidence="2">Glyoxalase</fullName>
    </submittedName>
</protein>
<evidence type="ECO:0000313" key="2">
    <source>
        <dbReference type="EMBL" id="PCC18245.1"/>
    </source>
</evidence>
<dbReference type="Pfam" id="PF00903">
    <property type="entry name" value="Glyoxalase"/>
    <property type="match status" value="1"/>
</dbReference>
<gene>
    <name evidence="2" type="ORF">CIK79_08070</name>
</gene>
<dbReference type="Gene3D" id="3.10.180.10">
    <property type="entry name" value="2,3-Dihydroxybiphenyl 1,2-Dioxygenase, domain 1"/>
    <property type="match status" value="1"/>
</dbReference>
<comment type="caution">
    <text evidence="2">The sequence shown here is derived from an EMBL/GenBank/DDBJ whole genome shotgun (WGS) entry which is preliminary data.</text>
</comment>
<dbReference type="EMBL" id="NRGX01000001">
    <property type="protein sequence ID" value="PCC18245.1"/>
    <property type="molecule type" value="Genomic_DNA"/>
</dbReference>
<dbReference type="InterPro" id="IPR037523">
    <property type="entry name" value="VOC_core"/>
</dbReference>
<feature type="domain" description="VOC" evidence="1">
    <location>
        <begin position="9"/>
        <end position="125"/>
    </location>
</feature>
<proteinExistence type="predicted"/>
<dbReference type="SUPFAM" id="SSF54593">
    <property type="entry name" value="Glyoxalase/Bleomycin resistance protein/Dihydroxybiphenyl dioxygenase"/>
    <property type="match status" value="1"/>
</dbReference>
<organism evidence="2 3">
    <name type="scientific">Brevibacterium aurantiacum</name>
    <dbReference type="NCBI Taxonomy" id="273384"/>
    <lineage>
        <taxon>Bacteria</taxon>
        <taxon>Bacillati</taxon>
        <taxon>Actinomycetota</taxon>
        <taxon>Actinomycetes</taxon>
        <taxon>Micrococcales</taxon>
        <taxon>Brevibacteriaceae</taxon>
        <taxon>Brevibacterium</taxon>
    </lineage>
</organism>
<reference evidence="2 3" key="1">
    <citation type="journal article" date="2017" name="Elife">
        <title>Extensive horizontal gene transfer in cheese-associated bacteria.</title>
        <authorList>
            <person name="Bonham K.S."/>
            <person name="Wolfe B.E."/>
            <person name="Dutton R.J."/>
        </authorList>
    </citation>
    <scope>NUCLEOTIDE SEQUENCE [LARGE SCALE GENOMIC DNA]</scope>
    <source>
        <strain evidence="2 3">JB5</strain>
    </source>
</reference>
<evidence type="ECO:0000313" key="3">
    <source>
        <dbReference type="Proteomes" id="UP000218377"/>
    </source>
</evidence>
<accession>A0A2A3X390</accession>
<dbReference type="InterPro" id="IPR004360">
    <property type="entry name" value="Glyas_Fos-R_dOase_dom"/>
</dbReference>
<dbReference type="InterPro" id="IPR029068">
    <property type="entry name" value="Glyas_Bleomycin-R_OHBP_Dase"/>
</dbReference>
<dbReference type="AlphaFoldDB" id="A0A2A3X390"/>